<evidence type="ECO:0000313" key="2">
    <source>
        <dbReference type="Proteomes" id="UP000695562"/>
    </source>
</evidence>
<comment type="caution">
    <text evidence="1">The sequence shown here is derived from an EMBL/GenBank/DDBJ whole genome shotgun (WGS) entry which is preliminary data.</text>
</comment>
<dbReference type="EMBL" id="AJWJ01000134">
    <property type="protein sequence ID" value="KAF2074694.1"/>
    <property type="molecule type" value="Genomic_DNA"/>
</dbReference>
<organism evidence="1 2">
    <name type="scientific">Polysphondylium violaceum</name>
    <dbReference type="NCBI Taxonomy" id="133409"/>
    <lineage>
        <taxon>Eukaryota</taxon>
        <taxon>Amoebozoa</taxon>
        <taxon>Evosea</taxon>
        <taxon>Eumycetozoa</taxon>
        <taxon>Dictyostelia</taxon>
        <taxon>Dictyosteliales</taxon>
        <taxon>Dictyosteliaceae</taxon>
        <taxon>Polysphondylium</taxon>
    </lineage>
</organism>
<keyword evidence="2" id="KW-1185">Reference proteome</keyword>
<sequence>MNKLIEIIKNKYLAGIVFGYLNVNSAGWLKYYDCVSLEWMIKQQYYGLIKYRLERNDYLLVDGKTIYFIFRITDIEVFKLVYHRYQYYFTSLSSLIPIIKVAIEYKNIQSIEYFFQQQQPFIDFPQAFQLAFQANSHKLVNLLIGRSAFSSTLEEKDVILLISEAIKTGNKEIVGEFLNSPFSPTTLSDKVKESFYILAYDSGDIELFKFVYQRYNSANGQQQQLGNLGKHIQKSIDGQKLLLQRNLRFSFELLMYCKEQLKVIDPKTFDGFRDTLALVAFKQQDMDLFMRFKKPNTSLSLLVLYGIKDAFSSLENVKKLVQLGVNISVTCIATAAESDETWDIFVYLFDLYKRKEALISGLLSVSCQKSNIKLLNFILPYKSSITLQSSWIIGRVAKANNLEFLKFYLQHFPVQSGYILLGEIISSVEYCSLDVFSHLFSLLPSHHTSHPVSTTPFYIETLRCNKNDILEFLISKKVPYNTNIIDKANSKQSIELLLEAGHSFAQLTEPTFAALEYFIEHILPTSNRHNFSLEPFILLTIQHHKIEYFKLLLDYFIEVSEGSIEEQLGRIGNIEMLQYFYDNYTADNIYSHKCFKSAMGNNNLDVIKFLVDRLGAQYFKPILYENKVSFKMNLELCQPFIREYFKIVFGDPDIKK</sequence>
<protein>
    <recommendedName>
        <fullName evidence="3">Ankyrin repeat-containing protein</fullName>
    </recommendedName>
</protein>
<evidence type="ECO:0000313" key="1">
    <source>
        <dbReference type="EMBL" id="KAF2074694.1"/>
    </source>
</evidence>
<dbReference type="InterPro" id="IPR036770">
    <property type="entry name" value="Ankyrin_rpt-contain_sf"/>
</dbReference>
<accession>A0A8J4PYW3</accession>
<reference evidence="1" key="1">
    <citation type="submission" date="2020-01" db="EMBL/GenBank/DDBJ databases">
        <title>Development of genomics and gene disruption for Polysphondylium violaceum indicates a role for the polyketide synthase stlB in stalk morphogenesis.</title>
        <authorList>
            <person name="Narita B."/>
            <person name="Kawabe Y."/>
            <person name="Kin K."/>
            <person name="Saito T."/>
            <person name="Gibbs R."/>
            <person name="Kuspa A."/>
            <person name="Muzny D."/>
            <person name="Queller D."/>
            <person name="Richards S."/>
            <person name="Strassman J."/>
            <person name="Sucgang R."/>
            <person name="Worley K."/>
            <person name="Schaap P."/>
        </authorList>
    </citation>
    <scope>NUCLEOTIDE SEQUENCE</scope>
    <source>
        <strain evidence="1">QSvi11</strain>
    </source>
</reference>
<dbReference type="AlphaFoldDB" id="A0A8J4PYW3"/>
<dbReference type="PANTHER" id="PTHR32142">
    <property type="entry name" value="B BOX-TYPE DOMAIN-CONTAINING PROTEIN-RELATED"/>
    <property type="match status" value="1"/>
</dbReference>
<name>A0A8J4PYW3_9MYCE</name>
<dbReference type="Proteomes" id="UP000695562">
    <property type="component" value="Unassembled WGS sequence"/>
</dbReference>
<dbReference type="SUPFAM" id="SSF48403">
    <property type="entry name" value="Ankyrin repeat"/>
    <property type="match status" value="1"/>
</dbReference>
<gene>
    <name evidence="1" type="ORF">CYY_004008</name>
</gene>
<dbReference type="OrthoDB" id="60283at2759"/>
<dbReference type="PANTHER" id="PTHR32142:SF55">
    <property type="entry name" value="ANKYRIN REPEAT-CONTAINING PROTEIN-RELATED"/>
    <property type="match status" value="1"/>
</dbReference>
<evidence type="ECO:0008006" key="3">
    <source>
        <dbReference type="Google" id="ProtNLM"/>
    </source>
</evidence>
<proteinExistence type="predicted"/>